<dbReference type="InterPro" id="IPR005158">
    <property type="entry name" value="BTAD"/>
</dbReference>
<dbReference type="GO" id="GO:0043531">
    <property type="term" value="F:ADP binding"/>
    <property type="evidence" value="ECO:0007669"/>
    <property type="project" value="InterPro"/>
</dbReference>
<protein>
    <submittedName>
        <fullName evidence="7">DNA-binding SARP family transcriptional activator</fullName>
    </submittedName>
</protein>
<dbReference type="Pfam" id="PF03704">
    <property type="entry name" value="BTAD"/>
    <property type="match status" value="1"/>
</dbReference>
<dbReference type="InterPro" id="IPR051677">
    <property type="entry name" value="AfsR-DnrI-RedD_regulator"/>
</dbReference>
<dbReference type="PANTHER" id="PTHR35807:SF1">
    <property type="entry name" value="TRANSCRIPTIONAL REGULATOR REDD"/>
    <property type="match status" value="1"/>
</dbReference>
<dbReference type="InterPro" id="IPR003593">
    <property type="entry name" value="AAA+_ATPase"/>
</dbReference>
<dbReference type="Gene3D" id="1.25.40.10">
    <property type="entry name" value="Tetratricopeptide repeat domain"/>
    <property type="match status" value="3"/>
</dbReference>
<evidence type="ECO:0000256" key="4">
    <source>
        <dbReference type="SAM" id="MobiDB-lite"/>
    </source>
</evidence>
<organism evidence="7 8">
    <name type="scientific">Kutzneria buriramensis</name>
    <dbReference type="NCBI Taxonomy" id="1045776"/>
    <lineage>
        <taxon>Bacteria</taxon>
        <taxon>Bacillati</taxon>
        <taxon>Actinomycetota</taxon>
        <taxon>Actinomycetes</taxon>
        <taxon>Pseudonocardiales</taxon>
        <taxon>Pseudonocardiaceae</taxon>
        <taxon>Kutzneria</taxon>
    </lineage>
</organism>
<dbReference type="PANTHER" id="PTHR35807">
    <property type="entry name" value="TRANSCRIPTIONAL REGULATOR REDD-RELATED"/>
    <property type="match status" value="1"/>
</dbReference>
<comment type="caution">
    <text evidence="7">The sequence shown here is derived from an EMBL/GenBank/DDBJ whole genome shotgun (WGS) entry which is preliminary data.</text>
</comment>
<keyword evidence="2" id="KW-0804">Transcription</keyword>
<feature type="region of interest" description="Disordered" evidence="4">
    <location>
        <begin position="979"/>
        <end position="1005"/>
    </location>
</feature>
<gene>
    <name evidence="7" type="ORF">BCF44_109143</name>
</gene>
<dbReference type="PROSITE" id="PS50005">
    <property type="entry name" value="TPR"/>
    <property type="match status" value="2"/>
</dbReference>
<evidence type="ECO:0000256" key="2">
    <source>
        <dbReference type="ARBA" id="ARBA00023163"/>
    </source>
</evidence>
<dbReference type="CDD" id="cd15831">
    <property type="entry name" value="BTAD"/>
    <property type="match status" value="1"/>
</dbReference>
<dbReference type="InterPro" id="IPR036388">
    <property type="entry name" value="WH-like_DNA-bd_sf"/>
</dbReference>
<accession>A0A3E0HEF9</accession>
<dbReference type="EMBL" id="QUNO01000009">
    <property type="protein sequence ID" value="REH43600.1"/>
    <property type="molecule type" value="Genomic_DNA"/>
</dbReference>
<dbReference type="Pfam" id="PF13424">
    <property type="entry name" value="TPR_12"/>
    <property type="match status" value="2"/>
</dbReference>
<dbReference type="GO" id="GO:0003677">
    <property type="term" value="F:DNA binding"/>
    <property type="evidence" value="ECO:0007669"/>
    <property type="project" value="UniProtKB-KW"/>
</dbReference>
<evidence type="ECO:0000259" key="6">
    <source>
        <dbReference type="SMART" id="SM01043"/>
    </source>
</evidence>
<evidence type="ECO:0000256" key="3">
    <source>
        <dbReference type="PROSITE-ProRule" id="PRU00339"/>
    </source>
</evidence>
<sequence length="1005" mass="109337">MELGVLGPLRIHSAHGTVAPRRRMTGLVLGVLALRPNAAMPIGRLTDCLWNGRPPASASSNLRTHVAELRGLLRTADGSGPCIESRQGRYTLRVTADQLDALRFDGLFETGRRELTGGHPEIAADHLRRAVELWRGPVLDGLAVPDEFRNEVERLAAQRIEAIEDWVEARLAIGQHDRLAVELAGLVEQYPLRERLWGQLMTSLYAVGRQAEALGAYQRLHALLDNELGVQPGSAIRELHQRMLRGDQLGGPPVRLRARPRPRQLPRDPSIFVGRDAELAALAADTGPVIVSAISGTAGVGKTALALRWAHGATADYPDGCLYVDLRGFGPQPPLDPVAVLDGFLRSLGVSAEERPTELDALAARYRTELADRRVLVLLDNAESAEQVRPLLPGGSSSRVVVTSRDSLAGLVARDGARRLDLGLLPMDAAIDLLRHLIGPRVDDEPDAARALAEQCARLPLALRVAAELAISRRGGTLGDLVAELGLQTRKLDLLAAGGDPMTAVRAVFSWSYQQLSVPAANAFRLLGLHPGRDLDRYAAGALVDGDPDMLATLVSGHLLDEQDGRYRMHDLLRTYARELVTPPESDAATTRLIDHYVYTASLAMDVAVEYEKDRRPRVTPPGSESPVFHDIDAATAWLDAERANLIAVAPHASACQVGQLSAILHRYLDNGGYYHEALVLHAAAARRAEPEVRAAILCNLGVIFWRIDRPQQALDRYLQALEVARDNGDRTIEARALNNIGLVDEHLGRYEEALGRFGQAARVAAEVGDRPGQARALDNLGNVTEYLGRYDEALAHKQNALAIAREIGDLVGEASSLNNIGNVYERIADHRTALDHYQQALAIGRRLGHAEIEGHALDNVGAAYRHIGDCAQALEHHRPAIDLARKSGNNYLLARTLNNLGETLRRRDDLDAAADAHREALAVAVTLGELQTQARAHDGIAHVLATRGKAKDAHDHWQLALDIYTRLGAPEAAEVSANLRESRARSRRPLDRGLSSIESSHRSS</sequence>
<dbReference type="Gene3D" id="1.10.10.10">
    <property type="entry name" value="Winged helix-like DNA-binding domain superfamily/Winged helix DNA-binding domain"/>
    <property type="match status" value="1"/>
</dbReference>
<keyword evidence="1" id="KW-0805">Transcription regulation</keyword>
<evidence type="ECO:0000256" key="1">
    <source>
        <dbReference type="ARBA" id="ARBA00023015"/>
    </source>
</evidence>
<dbReference type="RefSeq" id="WP_116177049.1">
    <property type="nucleotide sequence ID" value="NZ_CP144375.1"/>
</dbReference>
<keyword evidence="8" id="KW-1185">Reference proteome</keyword>
<feature type="domain" description="Bacterial transcriptional activator" evidence="6">
    <location>
        <begin position="99"/>
        <end position="244"/>
    </location>
</feature>
<dbReference type="InterPro" id="IPR016032">
    <property type="entry name" value="Sig_transdc_resp-reg_C-effctor"/>
</dbReference>
<keyword evidence="7" id="KW-0238">DNA-binding</keyword>
<evidence type="ECO:0000259" key="5">
    <source>
        <dbReference type="SMART" id="SM00382"/>
    </source>
</evidence>
<evidence type="ECO:0000313" key="8">
    <source>
        <dbReference type="Proteomes" id="UP000256269"/>
    </source>
</evidence>
<dbReference type="SUPFAM" id="SSF52540">
    <property type="entry name" value="P-loop containing nucleoside triphosphate hydrolases"/>
    <property type="match status" value="1"/>
</dbReference>
<reference evidence="7 8" key="1">
    <citation type="submission" date="2018-08" db="EMBL/GenBank/DDBJ databases">
        <title>Genomic Encyclopedia of Archaeal and Bacterial Type Strains, Phase II (KMG-II): from individual species to whole genera.</title>
        <authorList>
            <person name="Goeker M."/>
        </authorList>
    </citation>
    <scope>NUCLEOTIDE SEQUENCE [LARGE SCALE GENOMIC DNA]</scope>
    <source>
        <strain evidence="7 8">DSM 45791</strain>
    </source>
</reference>
<dbReference type="Proteomes" id="UP000256269">
    <property type="component" value="Unassembled WGS sequence"/>
</dbReference>
<dbReference type="InterPro" id="IPR019734">
    <property type="entry name" value="TPR_rpt"/>
</dbReference>
<dbReference type="Gene3D" id="3.40.50.300">
    <property type="entry name" value="P-loop containing nucleotide triphosphate hydrolases"/>
    <property type="match status" value="1"/>
</dbReference>
<keyword evidence="3" id="KW-0802">TPR repeat</keyword>
<dbReference type="SUPFAM" id="SSF48452">
    <property type="entry name" value="TPR-like"/>
    <property type="match status" value="4"/>
</dbReference>
<dbReference type="SMART" id="SM00382">
    <property type="entry name" value="AAA"/>
    <property type="match status" value="1"/>
</dbReference>
<name>A0A3E0HEF9_9PSEU</name>
<dbReference type="InterPro" id="IPR027417">
    <property type="entry name" value="P-loop_NTPase"/>
</dbReference>
<evidence type="ECO:0000313" key="7">
    <source>
        <dbReference type="EMBL" id="REH43600.1"/>
    </source>
</evidence>
<dbReference type="PRINTS" id="PR00364">
    <property type="entry name" value="DISEASERSIST"/>
</dbReference>
<feature type="repeat" description="TPR" evidence="3">
    <location>
        <begin position="695"/>
        <end position="728"/>
    </location>
</feature>
<dbReference type="OrthoDB" id="4507225at2"/>
<dbReference type="GO" id="GO:0006355">
    <property type="term" value="P:regulation of DNA-templated transcription"/>
    <property type="evidence" value="ECO:0007669"/>
    <property type="project" value="InterPro"/>
</dbReference>
<dbReference type="AlphaFoldDB" id="A0A3E0HEF9"/>
<feature type="domain" description="AAA+ ATPase" evidence="5">
    <location>
        <begin position="288"/>
        <end position="426"/>
    </location>
</feature>
<dbReference type="Pfam" id="PF13176">
    <property type="entry name" value="TPR_7"/>
    <property type="match status" value="1"/>
</dbReference>
<dbReference type="SMART" id="SM01043">
    <property type="entry name" value="BTAD"/>
    <property type="match status" value="1"/>
</dbReference>
<dbReference type="InterPro" id="IPR011990">
    <property type="entry name" value="TPR-like_helical_dom_sf"/>
</dbReference>
<dbReference type="SMART" id="SM00028">
    <property type="entry name" value="TPR"/>
    <property type="match status" value="8"/>
</dbReference>
<proteinExistence type="predicted"/>
<feature type="repeat" description="TPR" evidence="3">
    <location>
        <begin position="815"/>
        <end position="848"/>
    </location>
</feature>
<dbReference type="SUPFAM" id="SSF46894">
    <property type="entry name" value="C-terminal effector domain of the bipartite response regulators"/>
    <property type="match status" value="1"/>
</dbReference>
<feature type="compositionally biased region" description="Basic and acidic residues" evidence="4">
    <location>
        <begin position="981"/>
        <end position="992"/>
    </location>
</feature>